<dbReference type="EMBL" id="CP022385">
    <property type="protein sequence ID" value="ATA84435.1"/>
    <property type="molecule type" value="Genomic_DNA"/>
</dbReference>
<sequence>MLIDNSKAMKKILIFTILLSLFLSCDNGKDCMNVPPSLCIIIVNNAVNDNRELLKSFENTESSAFLYKLIDNKKVKISYSPMANKNIKISNGGKKLKEFYTGKLETFYLEYDKKTDTLQVKGDYYDSTGCGDNAYLSELYFNHKKIELNLISDHTYLIDNTK</sequence>
<dbReference type="Proteomes" id="UP000217301">
    <property type="component" value="Chromosome"/>
</dbReference>
<evidence type="ECO:0000313" key="3">
    <source>
        <dbReference type="Proteomes" id="UP000217301"/>
    </source>
</evidence>
<reference evidence="2 4" key="3">
    <citation type="submission" date="2018-06" db="EMBL/GenBank/DDBJ databases">
        <authorList>
            <consortium name="Pathogen Informatics"/>
            <person name="Doyle S."/>
        </authorList>
    </citation>
    <scope>NUCLEOTIDE SEQUENCE [LARGE SCALE GENOMIC DNA]</scope>
    <source>
        <strain evidence="2 4">NCTC11653</strain>
    </source>
</reference>
<reference evidence="3" key="2">
    <citation type="submission" date="2017-06" db="EMBL/GenBank/DDBJ databases">
        <title>Capnocytophaga spp. assemblies.</title>
        <authorList>
            <person name="Gulvik C.A."/>
        </authorList>
    </citation>
    <scope>NUCLEOTIDE SEQUENCE [LARGE SCALE GENOMIC DNA]</scope>
    <source>
        <strain evidence="3">KC1668</strain>
    </source>
</reference>
<accession>A0AAX2IFD7</accession>
<organism evidence="2 4">
    <name type="scientific">Capnocytophaga sputigena</name>
    <dbReference type="NCBI Taxonomy" id="1019"/>
    <lineage>
        <taxon>Bacteria</taxon>
        <taxon>Pseudomonadati</taxon>
        <taxon>Bacteroidota</taxon>
        <taxon>Flavobacteriia</taxon>
        <taxon>Flavobacteriales</taxon>
        <taxon>Flavobacteriaceae</taxon>
        <taxon>Capnocytophaga</taxon>
    </lineage>
</organism>
<reference evidence="1" key="1">
    <citation type="journal article" date="2017" name="Genome Announc.">
        <title>Twelve Complete Reference Genomes of Clinical Isolates in the Capnocytophaga Genus.</title>
        <authorList>
            <person name="Villarma A."/>
            <person name="Gulvik C.A."/>
            <person name="Rowe L.A."/>
            <person name="Sheth M."/>
            <person name="Juieng P."/>
            <person name="Nicholson A.C."/>
            <person name="Loparev V.N."/>
            <person name="McQuiston J.R."/>
        </authorList>
    </citation>
    <scope>NUCLEOTIDE SEQUENCE</scope>
    <source>
        <strain evidence="1">KC1668</strain>
    </source>
</reference>
<protein>
    <submittedName>
        <fullName evidence="2">Uncharacterized protein</fullName>
    </submittedName>
</protein>
<gene>
    <name evidence="1" type="ORF">CGC55_07930</name>
    <name evidence="2" type="ORF">NCTC11653_01707</name>
</gene>
<proteinExistence type="predicted"/>
<evidence type="ECO:0000313" key="4">
    <source>
        <dbReference type="Proteomes" id="UP000249902"/>
    </source>
</evidence>
<dbReference type="Proteomes" id="UP000249902">
    <property type="component" value="Unassembled WGS sequence"/>
</dbReference>
<dbReference type="AlphaFoldDB" id="A0AAX2IFD7"/>
<dbReference type="EMBL" id="UAVP01000008">
    <property type="protein sequence ID" value="SQA75794.1"/>
    <property type="molecule type" value="Genomic_DNA"/>
</dbReference>
<evidence type="ECO:0000313" key="1">
    <source>
        <dbReference type="EMBL" id="ATA84435.1"/>
    </source>
</evidence>
<evidence type="ECO:0000313" key="2">
    <source>
        <dbReference type="EMBL" id="SQA75794.1"/>
    </source>
</evidence>
<dbReference type="PROSITE" id="PS51257">
    <property type="entry name" value="PROKAR_LIPOPROTEIN"/>
    <property type="match status" value="1"/>
</dbReference>
<name>A0AAX2IFD7_CAPSP</name>
<keyword evidence="3" id="KW-1185">Reference proteome</keyword>
<dbReference type="KEGG" id="cspu:CGC55_07930"/>